<dbReference type="InterPro" id="IPR013785">
    <property type="entry name" value="Aldolase_TIM"/>
</dbReference>
<dbReference type="SUPFAM" id="SSF51366">
    <property type="entry name" value="Ribulose-phoshate binding barrel"/>
    <property type="match status" value="1"/>
</dbReference>
<reference evidence="9 10" key="1">
    <citation type="submission" date="2023-10" db="EMBL/GenBank/DDBJ databases">
        <title>Virgibacillus halophilus 5B73C genome.</title>
        <authorList>
            <person name="Miliotis G."/>
            <person name="Sengupta P."/>
            <person name="Hameed A."/>
            <person name="Chuvochina M."/>
            <person name="Mcdonagh F."/>
            <person name="Simpson A.C."/>
            <person name="Singh N.K."/>
            <person name="Rekha P.D."/>
            <person name="Raman K."/>
            <person name="Hugenholtz P."/>
            <person name="Venkateswaran K."/>
        </authorList>
    </citation>
    <scope>NUCLEOTIDE SEQUENCE [LARGE SCALE GENOMIC DNA]</scope>
    <source>
        <strain evidence="9 10">5B73C</strain>
    </source>
</reference>
<evidence type="ECO:0000256" key="5">
    <source>
        <dbReference type="ARBA" id="ARBA00022822"/>
    </source>
</evidence>
<dbReference type="EC" id="4.1.1.48" evidence="3"/>
<comment type="pathway">
    <text evidence="2">Amino-acid biosynthesis; L-tryptophan biosynthesis; L-tryptophan from chorismate: step 4/5.</text>
</comment>
<dbReference type="InterPro" id="IPR001468">
    <property type="entry name" value="Indole-3-GlycerolPSynthase_CS"/>
</dbReference>
<gene>
    <name evidence="9" type="ORF">RWE15_13565</name>
</gene>
<evidence type="ECO:0000256" key="6">
    <source>
        <dbReference type="ARBA" id="ARBA00023141"/>
    </source>
</evidence>
<keyword evidence="6" id="KW-0057">Aromatic amino acid biosynthesis</keyword>
<dbReference type="Gene3D" id="3.20.20.70">
    <property type="entry name" value="Aldolase class I"/>
    <property type="match status" value="1"/>
</dbReference>
<evidence type="ECO:0000256" key="1">
    <source>
        <dbReference type="ARBA" id="ARBA00001633"/>
    </source>
</evidence>
<comment type="catalytic activity">
    <reaction evidence="1">
        <text>1-(2-carboxyphenylamino)-1-deoxy-D-ribulose 5-phosphate + H(+) = (1S,2R)-1-C-(indol-3-yl)glycerol 3-phosphate + CO2 + H2O</text>
        <dbReference type="Rhea" id="RHEA:23476"/>
        <dbReference type="ChEBI" id="CHEBI:15377"/>
        <dbReference type="ChEBI" id="CHEBI:15378"/>
        <dbReference type="ChEBI" id="CHEBI:16526"/>
        <dbReference type="ChEBI" id="CHEBI:58613"/>
        <dbReference type="ChEBI" id="CHEBI:58866"/>
        <dbReference type="EC" id="4.1.1.48"/>
    </reaction>
</comment>
<evidence type="ECO:0000256" key="2">
    <source>
        <dbReference type="ARBA" id="ARBA00004696"/>
    </source>
</evidence>
<dbReference type="Proteomes" id="UP001281447">
    <property type="component" value="Unassembled WGS sequence"/>
</dbReference>
<dbReference type="PROSITE" id="PS00614">
    <property type="entry name" value="IGPS"/>
    <property type="match status" value="1"/>
</dbReference>
<evidence type="ECO:0000313" key="10">
    <source>
        <dbReference type="Proteomes" id="UP001281447"/>
    </source>
</evidence>
<proteinExistence type="predicted"/>
<evidence type="ECO:0000256" key="4">
    <source>
        <dbReference type="ARBA" id="ARBA00022605"/>
    </source>
</evidence>
<keyword evidence="7" id="KW-0456">Lyase</keyword>
<feature type="domain" description="Indole-3-glycerol phosphate synthase" evidence="8">
    <location>
        <begin position="4"/>
        <end position="75"/>
    </location>
</feature>
<dbReference type="EMBL" id="JAWDIP010000003">
    <property type="protein sequence ID" value="MDY0395259.1"/>
    <property type="molecule type" value="Genomic_DNA"/>
</dbReference>
<accession>A0ABU5C9N9</accession>
<dbReference type="InterPro" id="IPR013798">
    <property type="entry name" value="Indole-3-glycerol_P_synth_dom"/>
</dbReference>
<evidence type="ECO:0000256" key="3">
    <source>
        <dbReference type="ARBA" id="ARBA00012362"/>
    </source>
</evidence>
<comment type="caution">
    <text evidence="9">The sequence shown here is derived from an EMBL/GenBank/DDBJ whole genome shotgun (WGS) entry which is preliminary data.</text>
</comment>
<evidence type="ECO:0000313" key="9">
    <source>
        <dbReference type="EMBL" id="MDY0395259.1"/>
    </source>
</evidence>
<protein>
    <recommendedName>
        <fullName evidence="3">indole-3-glycerol-phosphate synthase</fullName>
        <ecNumber evidence="3">4.1.1.48</ecNumber>
    </recommendedName>
</protein>
<evidence type="ECO:0000256" key="7">
    <source>
        <dbReference type="ARBA" id="ARBA00023239"/>
    </source>
</evidence>
<keyword evidence="4" id="KW-0028">Amino-acid biosynthesis</keyword>
<keyword evidence="10" id="KW-1185">Reference proteome</keyword>
<organism evidence="9 10">
    <name type="scientific">Tigheibacillus halophilus</name>
    <dbReference type="NCBI Taxonomy" id="361280"/>
    <lineage>
        <taxon>Bacteria</taxon>
        <taxon>Bacillati</taxon>
        <taxon>Bacillota</taxon>
        <taxon>Bacilli</taxon>
        <taxon>Bacillales</taxon>
        <taxon>Bacillaceae</taxon>
        <taxon>Tigheibacillus</taxon>
    </lineage>
</organism>
<evidence type="ECO:0000259" key="8">
    <source>
        <dbReference type="Pfam" id="PF00218"/>
    </source>
</evidence>
<dbReference type="Pfam" id="PF00218">
    <property type="entry name" value="IGPS"/>
    <property type="match status" value="1"/>
</dbReference>
<name>A0ABU5C9N9_9BACI</name>
<dbReference type="InterPro" id="IPR011060">
    <property type="entry name" value="RibuloseP-bd_barrel"/>
</dbReference>
<sequence>MTILKEILAEKRKEVAALKQQPMKTTVHMNDRQIPRIIDTFTGSSHLNIIAEIKRASPSKGALNLELDPVTQAKKV</sequence>
<keyword evidence="5" id="KW-0822">Tryptophan biosynthesis</keyword>